<proteinExistence type="inferred from homology"/>
<evidence type="ECO:0000313" key="14">
    <source>
        <dbReference type="Proteomes" id="UP000799776"/>
    </source>
</evidence>
<comment type="catalytic activity">
    <reaction evidence="9">
        <text>L-threonyl-[protein] + ATP = O-phospho-L-threonyl-[protein] + ADP + H(+)</text>
        <dbReference type="Rhea" id="RHEA:46608"/>
        <dbReference type="Rhea" id="RHEA-COMP:11060"/>
        <dbReference type="Rhea" id="RHEA-COMP:11605"/>
        <dbReference type="ChEBI" id="CHEBI:15378"/>
        <dbReference type="ChEBI" id="CHEBI:30013"/>
        <dbReference type="ChEBI" id="CHEBI:30616"/>
        <dbReference type="ChEBI" id="CHEBI:61977"/>
        <dbReference type="ChEBI" id="CHEBI:456216"/>
        <dbReference type="EC" id="2.7.11.1"/>
    </reaction>
</comment>
<dbReference type="InterPro" id="IPR008271">
    <property type="entry name" value="Ser/Thr_kinase_AS"/>
</dbReference>
<dbReference type="PROSITE" id="PS50011">
    <property type="entry name" value="PROTEIN_KINASE_DOM"/>
    <property type="match status" value="1"/>
</dbReference>
<evidence type="ECO:0000256" key="2">
    <source>
        <dbReference type="ARBA" id="ARBA00012513"/>
    </source>
</evidence>
<evidence type="ECO:0000256" key="9">
    <source>
        <dbReference type="ARBA" id="ARBA00047899"/>
    </source>
</evidence>
<feature type="region of interest" description="Disordered" evidence="11">
    <location>
        <begin position="484"/>
        <end position="503"/>
    </location>
</feature>
<dbReference type="Pfam" id="PF16797">
    <property type="entry name" value="Fungal_KA1"/>
    <property type="match status" value="1"/>
</dbReference>
<comment type="catalytic activity">
    <reaction evidence="10">
        <text>L-seryl-[protein] + ATP = O-phospho-L-seryl-[protein] + ADP + H(+)</text>
        <dbReference type="Rhea" id="RHEA:17989"/>
        <dbReference type="Rhea" id="RHEA-COMP:9863"/>
        <dbReference type="Rhea" id="RHEA-COMP:11604"/>
        <dbReference type="ChEBI" id="CHEBI:15378"/>
        <dbReference type="ChEBI" id="CHEBI:29999"/>
        <dbReference type="ChEBI" id="CHEBI:30616"/>
        <dbReference type="ChEBI" id="CHEBI:83421"/>
        <dbReference type="ChEBI" id="CHEBI:456216"/>
        <dbReference type="EC" id="2.7.11.1"/>
    </reaction>
</comment>
<dbReference type="SUPFAM" id="SSF56112">
    <property type="entry name" value="Protein kinase-like (PK-like)"/>
    <property type="match status" value="1"/>
</dbReference>
<keyword evidence="5" id="KW-0808">Transferase</keyword>
<evidence type="ECO:0000256" key="7">
    <source>
        <dbReference type="ARBA" id="ARBA00022777"/>
    </source>
</evidence>
<dbReference type="EC" id="2.7.11.1" evidence="2"/>
<dbReference type="SMART" id="SM00220">
    <property type="entry name" value="S_TKc"/>
    <property type="match status" value="1"/>
</dbReference>
<evidence type="ECO:0000256" key="1">
    <source>
        <dbReference type="ARBA" id="ARBA00010791"/>
    </source>
</evidence>
<evidence type="ECO:0000256" key="11">
    <source>
        <dbReference type="SAM" id="MobiDB-lite"/>
    </source>
</evidence>
<evidence type="ECO:0000256" key="3">
    <source>
        <dbReference type="ARBA" id="ARBA00022527"/>
    </source>
</evidence>
<feature type="domain" description="Protein kinase" evidence="12">
    <location>
        <begin position="102"/>
        <end position="382"/>
    </location>
</feature>
<gene>
    <name evidence="13" type="ORF">K490DRAFT_52205</name>
</gene>
<protein>
    <recommendedName>
        <fullName evidence="2">non-specific serine/threonine protein kinase</fullName>
        <ecNumber evidence="2">2.7.11.1</ecNumber>
    </recommendedName>
</protein>
<evidence type="ECO:0000256" key="10">
    <source>
        <dbReference type="ARBA" id="ARBA00048679"/>
    </source>
</evidence>
<feature type="region of interest" description="Disordered" evidence="11">
    <location>
        <begin position="665"/>
        <end position="708"/>
    </location>
</feature>
<keyword evidence="14" id="KW-1185">Reference proteome</keyword>
<keyword evidence="3" id="KW-0723">Serine/threonine-protein kinase</keyword>
<feature type="compositionally biased region" description="Low complexity" evidence="11">
    <location>
        <begin position="744"/>
        <end position="757"/>
    </location>
</feature>
<dbReference type="Pfam" id="PF00069">
    <property type="entry name" value="Pkinase"/>
    <property type="match status" value="1"/>
</dbReference>
<organism evidence="13 14">
    <name type="scientific">Saccharata proteae CBS 121410</name>
    <dbReference type="NCBI Taxonomy" id="1314787"/>
    <lineage>
        <taxon>Eukaryota</taxon>
        <taxon>Fungi</taxon>
        <taxon>Dikarya</taxon>
        <taxon>Ascomycota</taxon>
        <taxon>Pezizomycotina</taxon>
        <taxon>Dothideomycetes</taxon>
        <taxon>Dothideomycetes incertae sedis</taxon>
        <taxon>Botryosphaeriales</taxon>
        <taxon>Saccharataceae</taxon>
        <taxon>Saccharata</taxon>
    </lineage>
</organism>
<dbReference type="AlphaFoldDB" id="A0A9P4HLX2"/>
<keyword evidence="6" id="KW-0547">Nucleotide-binding</keyword>
<dbReference type="PROSITE" id="PS00108">
    <property type="entry name" value="PROTEIN_KINASE_ST"/>
    <property type="match status" value="1"/>
</dbReference>
<feature type="compositionally biased region" description="Low complexity" evidence="11">
    <location>
        <begin position="592"/>
        <end position="639"/>
    </location>
</feature>
<feature type="compositionally biased region" description="Polar residues" evidence="11">
    <location>
        <begin position="674"/>
        <end position="683"/>
    </location>
</feature>
<feature type="compositionally biased region" description="Polar residues" evidence="11">
    <location>
        <begin position="733"/>
        <end position="742"/>
    </location>
</feature>
<dbReference type="InterPro" id="IPR011009">
    <property type="entry name" value="Kinase-like_dom_sf"/>
</dbReference>
<feature type="compositionally biased region" description="Basic and acidic residues" evidence="11">
    <location>
        <begin position="56"/>
        <end position="67"/>
    </location>
</feature>
<feature type="compositionally biased region" description="Polar residues" evidence="11">
    <location>
        <begin position="544"/>
        <end position="572"/>
    </location>
</feature>
<evidence type="ECO:0000256" key="5">
    <source>
        <dbReference type="ARBA" id="ARBA00022679"/>
    </source>
</evidence>
<evidence type="ECO:0000256" key="6">
    <source>
        <dbReference type="ARBA" id="ARBA00022741"/>
    </source>
</evidence>
<sequence length="1267" mass="141530">MDQPRPPTRRRPLEDASMRANSTPPSVGKRPTRSSSPGRLPHNESLIQDGSKLAVRKPDSADNRRVSDIIGEGSSNRNSAISTASTNASGSGRRRKTHIGPWQLGKTIGEGGCSRVRVVRHSTTNQYGAAKIISKKIAEKVRVESLIHLYKSAEKDPHMMANMKLLPFGLEREIVIMKLLEHGNIVKLYDVWENRSELYLIMEYVSGGELFDYIDECQGMKEIEVVYLFRQIVAALLYCHRLHIHHRDLKPENILLDRNTFQIKLADFGMAALQPEGRWLTTPCGSPHYAAPEVLRYKKYDGGQADVWSCGVILFLMLVGRPPFAYPEGKEDLNHLFKLIAKAQFEMPDDLSIEAQDLIGKILVPDPKRRITIEGIWNHPFLHKYNEEFGYGPEESRSEYWIGPRPKIEDWSVFRLEDIDREILRNMRTLWHSVREEILVQKLLSKEANQEKYFYSALLKHREEHLENYAGGAGGMGYSASDYHHAGSVSNRQDQPPVPARHERTKSAFSILNNEHIRSEHSFNEPPQSEQSYDPFRASRAPSLANNQPYMNVTVHRGSSNTARSYKSNVAPSTRGAADSLRVETLKKTRPRGSGLSSNGSTNSRSGKPTTRSGISNRRSVSRSSMASSTWMTSASITTKPSNAHKRGVSFNHLRKGSSGLTAEALQHKPEQRQYLQNVSRAQLRSKKEGKNGPRLRVREPPTPGHYIEGEARKASTELERVLEEAFYRSSVGSSVRTSITDKPSPYDYDTPPSSVSNRGSGTPVFVPESSASPHETTGLRKQRPLPPIPDRVEEDSPNTFIAKELAETRAKFAARHAVEGGESYDEVLAHLDRLLRPGQVADPVGKRAASAPQTIKSPDPTPHLPIISEEGRPSDNTPRPDWGRNAYRAVTAPPGYGTEVDAAAQGKRYYGDNTIRLVDPSSPTPVAPLQIRKKTSTAAIQQSFAGAPAALTPSRAHPGAYAQLNANLDPRSPSSARGSPREIEAPVFAASAENTGNVAKKRSWFKRRLTDKDDKQDESDATLKIPPHWQGLDDRVQNNASTPGPKSRDSKRSHGTASNASEFPMRAEKPEVPVAGKKGFLKMFGIDKKKKDGVNARMELGSQRSTPEPSFMTSGFDLPEYEDVSGARINEGQNWLARFLHIKPASHLMCFQIGRGRARQELVRILREWRKYGIRDITFDRSANIVRASVDKENHLKLKPVTFVAELFVVLEHGRRAQLCIVRFTQVRGAASSFRRVVHILDDLYTTKGLLVEDEDRKKAMCEVLA</sequence>
<feature type="compositionally biased region" description="Basic and acidic residues" evidence="11">
    <location>
        <begin position="686"/>
        <end position="700"/>
    </location>
</feature>
<dbReference type="InterPro" id="IPR043024">
    <property type="entry name" value="KA1_sf_fungal"/>
</dbReference>
<dbReference type="FunFam" id="1.10.510.10:FF:000571">
    <property type="entry name" value="Maternal embryonic leucine zipper kinase"/>
    <property type="match status" value="1"/>
</dbReference>
<dbReference type="InterPro" id="IPR031850">
    <property type="entry name" value="Fungal_KA1_dom"/>
</dbReference>
<dbReference type="GO" id="GO:0004674">
    <property type="term" value="F:protein serine/threonine kinase activity"/>
    <property type="evidence" value="ECO:0007669"/>
    <property type="project" value="UniProtKB-KW"/>
</dbReference>
<dbReference type="InterPro" id="IPR000719">
    <property type="entry name" value="Prot_kinase_dom"/>
</dbReference>
<feature type="compositionally biased region" description="Low complexity" evidence="11">
    <location>
        <begin position="74"/>
        <end position="91"/>
    </location>
</feature>
<feature type="region of interest" description="Disordered" evidence="11">
    <location>
        <begin position="1011"/>
        <end position="1071"/>
    </location>
</feature>
<evidence type="ECO:0000256" key="4">
    <source>
        <dbReference type="ARBA" id="ARBA00022553"/>
    </source>
</evidence>
<dbReference type="Gene3D" id="1.10.510.10">
    <property type="entry name" value="Transferase(Phosphotransferase) domain 1"/>
    <property type="match status" value="1"/>
</dbReference>
<keyword evidence="4" id="KW-0597">Phosphoprotein</keyword>
<name>A0A9P4HLX2_9PEZI</name>
<evidence type="ECO:0000256" key="8">
    <source>
        <dbReference type="ARBA" id="ARBA00022840"/>
    </source>
</evidence>
<feature type="region of interest" description="Disordered" evidence="11">
    <location>
        <begin position="733"/>
        <end position="796"/>
    </location>
</feature>
<dbReference type="Gene3D" id="3.30.310.220">
    <property type="entry name" value="Fungal kinase associated-1 domain"/>
    <property type="match status" value="1"/>
</dbReference>
<dbReference type="EMBL" id="ML978824">
    <property type="protein sequence ID" value="KAF2083227.1"/>
    <property type="molecule type" value="Genomic_DNA"/>
</dbReference>
<feature type="region of interest" description="Disordered" evidence="11">
    <location>
        <begin position="848"/>
        <end position="891"/>
    </location>
</feature>
<evidence type="ECO:0000259" key="12">
    <source>
        <dbReference type="PROSITE" id="PS50011"/>
    </source>
</evidence>
<feature type="region of interest" description="Disordered" evidence="11">
    <location>
        <begin position="516"/>
        <end position="647"/>
    </location>
</feature>
<dbReference type="Proteomes" id="UP000799776">
    <property type="component" value="Unassembled WGS sequence"/>
</dbReference>
<keyword evidence="8" id="KW-0067">ATP-binding</keyword>
<comment type="caution">
    <text evidence="13">The sequence shown here is derived from an EMBL/GenBank/DDBJ whole genome shotgun (WGS) entry which is preliminary data.</text>
</comment>
<accession>A0A9P4HLX2</accession>
<dbReference type="PANTHER" id="PTHR24346:SF110">
    <property type="entry name" value="NON-SPECIFIC SERINE_THREONINE PROTEIN KINASE"/>
    <property type="match status" value="1"/>
</dbReference>
<keyword evidence="7" id="KW-0418">Kinase</keyword>
<dbReference type="PANTHER" id="PTHR24346">
    <property type="entry name" value="MAP/MICROTUBULE AFFINITY-REGULATING KINASE"/>
    <property type="match status" value="1"/>
</dbReference>
<dbReference type="OrthoDB" id="504170at2759"/>
<dbReference type="GO" id="GO:0005524">
    <property type="term" value="F:ATP binding"/>
    <property type="evidence" value="ECO:0007669"/>
    <property type="project" value="UniProtKB-KW"/>
</dbReference>
<dbReference type="GO" id="GO:0005938">
    <property type="term" value="C:cell cortex"/>
    <property type="evidence" value="ECO:0007669"/>
    <property type="project" value="UniProtKB-ARBA"/>
</dbReference>
<reference evidence="13" key="1">
    <citation type="journal article" date="2020" name="Stud. Mycol.">
        <title>101 Dothideomycetes genomes: a test case for predicting lifestyles and emergence of pathogens.</title>
        <authorList>
            <person name="Haridas S."/>
            <person name="Albert R."/>
            <person name="Binder M."/>
            <person name="Bloem J."/>
            <person name="Labutti K."/>
            <person name="Salamov A."/>
            <person name="Andreopoulos B."/>
            <person name="Baker S."/>
            <person name="Barry K."/>
            <person name="Bills G."/>
            <person name="Bluhm B."/>
            <person name="Cannon C."/>
            <person name="Castanera R."/>
            <person name="Culley D."/>
            <person name="Daum C."/>
            <person name="Ezra D."/>
            <person name="Gonzalez J."/>
            <person name="Henrissat B."/>
            <person name="Kuo A."/>
            <person name="Liang C."/>
            <person name="Lipzen A."/>
            <person name="Lutzoni F."/>
            <person name="Magnuson J."/>
            <person name="Mondo S."/>
            <person name="Nolan M."/>
            <person name="Ohm R."/>
            <person name="Pangilinan J."/>
            <person name="Park H.-J."/>
            <person name="Ramirez L."/>
            <person name="Alfaro M."/>
            <person name="Sun H."/>
            <person name="Tritt A."/>
            <person name="Yoshinaga Y."/>
            <person name="Zwiers L.-H."/>
            <person name="Turgeon B."/>
            <person name="Goodwin S."/>
            <person name="Spatafora J."/>
            <person name="Crous P."/>
            <person name="Grigoriev I."/>
        </authorList>
    </citation>
    <scope>NUCLEOTIDE SEQUENCE</scope>
    <source>
        <strain evidence="13">CBS 121410</strain>
    </source>
</reference>
<dbReference type="GO" id="GO:0035556">
    <property type="term" value="P:intracellular signal transduction"/>
    <property type="evidence" value="ECO:0007669"/>
    <property type="project" value="TreeGrafter"/>
</dbReference>
<feature type="region of interest" description="Disordered" evidence="11">
    <location>
        <begin position="1"/>
        <end position="106"/>
    </location>
</feature>
<comment type="similarity">
    <text evidence="1">Belongs to the protein kinase superfamily. CAMK Ser/Thr protein kinase family. NIM1 subfamily.</text>
</comment>
<evidence type="ECO:0000313" key="13">
    <source>
        <dbReference type="EMBL" id="KAF2083227.1"/>
    </source>
</evidence>